<dbReference type="EMBL" id="OZ034815">
    <property type="protein sequence ID" value="CAL1372214.1"/>
    <property type="molecule type" value="Genomic_DNA"/>
</dbReference>
<feature type="compositionally biased region" description="Basic and acidic residues" evidence="1">
    <location>
        <begin position="60"/>
        <end position="71"/>
    </location>
</feature>
<reference evidence="2 3" key="1">
    <citation type="submission" date="2024-04" db="EMBL/GenBank/DDBJ databases">
        <authorList>
            <person name="Fracassetti M."/>
        </authorList>
    </citation>
    <scope>NUCLEOTIDE SEQUENCE [LARGE SCALE GENOMIC DNA]</scope>
</reference>
<feature type="region of interest" description="Disordered" evidence="1">
    <location>
        <begin position="1"/>
        <end position="143"/>
    </location>
</feature>
<dbReference type="AlphaFoldDB" id="A0AAV2DGD4"/>
<feature type="compositionally biased region" description="Polar residues" evidence="1">
    <location>
        <begin position="91"/>
        <end position="103"/>
    </location>
</feature>
<name>A0AAV2DGD4_9ROSI</name>
<evidence type="ECO:0000313" key="3">
    <source>
        <dbReference type="Proteomes" id="UP001497516"/>
    </source>
</evidence>
<keyword evidence="3" id="KW-1185">Reference proteome</keyword>
<feature type="compositionally biased region" description="Basic and acidic residues" evidence="1">
    <location>
        <begin position="109"/>
        <end position="129"/>
    </location>
</feature>
<feature type="compositionally biased region" description="Basic and acidic residues" evidence="1">
    <location>
        <begin position="80"/>
        <end position="90"/>
    </location>
</feature>
<organism evidence="2 3">
    <name type="scientific">Linum trigynum</name>
    <dbReference type="NCBI Taxonomy" id="586398"/>
    <lineage>
        <taxon>Eukaryota</taxon>
        <taxon>Viridiplantae</taxon>
        <taxon>Streptophyta</taxon>
        <taxon>Embryophyta</taxon>
        <taxon>Tracheophyta</taxon>
        <taxon>Spermatophyta</taxon>
        <taxon>Magnoliopsida</taxon>
        <taxon>eudicotyledons</taxon>
        <taxon>Gunneridae</taxon>
        <taxon>Pentapetalae</taxon>
        <taxon>rosids</taxon>
        <taxon>fabids</taxon>
        <taxon>Malpighiales</taxon>
        <taxon>Linaceae</taxon>
        <taxon>Linum</taxon>
    </lineage>
</organism>
<evidence type="ECO:0000256" key="1">
    <source>
        <dbReference type="SAM" id="MobiDB-lite"/>
    </source>
</evidence>
<accession>A0AAV2DGD4</accession>
<dbReference type="Proteomes" id="UP001497516">
    <property type="component" value="Chromosome 2"/>
</dbReference>
<gene>
    <name evidence="2" type="ORF">LTRI10_LOCUS14236</name>
</gene>
<feature type="compositionally biased region" description="Basic and acidic residues" evidence="1">
    <location>
        <begin position="18"/>
        <end position="40"/>
    </location>
</feature>
<protein>
    <submittedName>
        <fullName evidence="2">Uncharacterized protein</fullName>
    </submittedName>
</protein>
<proteinExistence type="predicted"/>
<evidence type="ECO:0000313" key="2">
    <source>
        <dbReference type="EMBL" id="CAL1372214.1"/>
    </source>
</evidence>
<sequence length="143" mass="16279">MLCSPPRKMMPPNQWKKKLSEKMESASMRNKEEKKERDGDYTFPCELSITQKKPLGVDPPAEREAGMRTAKDSSWPSTREPSKPTKKKMESSTGKMETMTSFRPVSPEEDLKKKRHGDGILHSSREEGKMAANSGWPPVLQRD</sequence>